<keyword evidence="10" id="KW-0282">Flagellum</keyword>
<evidence type="ECO:0000256" key="6">
    <source>
        <dbReference type="SAM" id="Coils"/>
    </source>
</evidence>
<feature type="transmembrane region" description="Helical" evidence="8">
    <location>
        <begin position="75"/>
        <end position="93"/>
    </location>
</feature>
<feature type="coiled-coil region" evidence="6">
    <location>
        <begin position="197"/>
        <end position="224"/>
    </location>
</feature>
<proteinExistence type="predicted"/>
<reference evidence="10 11" key="1">
    <citation type="submission" date="2014-10" db="EMBL/GenBank/DDBJ databases">
        <title>Draft genome of phytase producing Bacillus ginsengihumi strain M2.11.</title>
        <authorList>
            <person name="Toymentseva A."/>
            <person name="Boulygina E.A."/>
            <person name="Kazakov S.V."/>
            <person name="Kayumov I."/>
            <person name="Suleimanova A.D."/>
            <person name="Mardanova A.M."/>
            <person name="Maria S.N."/>
            <person name="Sergey M.Y."/>
            <person name="Sharipova M.R."/>
        </authorList>
    </citation>
    <scope>NUCLEOTIDE SEQUENCE [LARGE SCALE GENOMIC DNA]</scope>
    <source>
        <strain evidence="10 11">M2.11</strain>
    </source>
</reference>
<comment type="caution">
    <text evidence="10">The sequence shown here is derived from an EMBL/GenBank/DDBJ whole genome shotgun (WGS) entry which is preliminary data.</text>
</comment>
<evidence type="ECO:0000256" key="7">
    <source>
        <dbReference type="SAM" id="MobiDB-lite"/>
    </source>
</evidence>
<evidence type="ECO:0000256" key="2">
    <source>
        <dbReference type="ARBA" id="ARBA00022475"/>
    </source>
</evidence>
<dbReference type="OrthoDB" id="2376965at2"/>
<comment type="subcellular location">
    <subcellularLocation>
        <location evidence="1">Cell membrane</location>
    </subcellularLocation>
</comment>
<evidence type="ECO:0000256" key="1">
    <source>
        <dbReference type="ARBA" id="ARBA00004236"/>
    </source>
</evidence>
<keyword evidence="2" id="KW-1003">Cell membrane</keyword>
<dbReference type="GO" id="GO:0044781">
    <property type="term" value="P:bacterial-type flagellum organization"/>
    <property type="evidence" value="ECO:0007669"/>
    <property type="project" value="InterPro"/>
</dbReference>
<evidence type="ECO:0000313" key="11">
    <source>
        <dbReference type="Proteomes" id="UP000030588"/>
    </source>
</evidence>
<evidence type="ECO:0000256" key="8">
    <source>
        <dbReference type="SAM" id="Phobius"/>
    </source>
</evidence>
<evidence type="ECO:0000313" key="10">
    <source>
        <dbReference type="EMBL" id="KHD86512.1"/>
    </source>
</evidence>
<dbReference type="InterPro" id="IPR022781">
    <property type="entry name" value="Flagellar_biosynth_FliO"/>
</dbReference>
<feature type="signal peptide" evidence="9">
    <location>
        <begin position="1"/>
        <end position="30"/>
    </location>
</feature>
<keyword evidence="10" id="KW-0966">Cell projection</keyword>
<evidence type="ECO:0000256" key="9">
    <source>
        <dbReference type="SAM" id="SignalP"/>
    </source>
</evidence>
<sequence>MRNLAIKWMSILAVLLYIMYGHFPVGNAHAASFNGSVQECIDHPKKCDSNSTSDSKQKKSPSSTSTSSVVSVWDIIKMVFALIFVIALLYCLLKFINKKSRSYQNNRLIQNFGGTPLGGNKSLQMVKVGNRLLVIGVGEDIHLVKEIDDKDEVTALMNQYNQQLEQSLEPRDIITKLTNTIKTHVKKDEQGTSSSFKHLLVNQLDALKKERKTVMKEMEQMENKHDE</sequence>
<feature type="chain" id="PRO_5002023068" evidence="9">
    <location>
        <begin position="31"/>
        <end position="227"/>
    </location>
</feature>
<dbReference type="RefSeq" id="WP_035352935.1">
    <property type="nucleotide sequence ID" value="NZ_JRUN01000004.1"/>
</dbReference>
<gene>
    <name evidence="10" type="ORF">NG54_02380</name>
</gene>
<evidence type="ECO:0000256" key="5">
    <source>
        <dbReference type="ARBA" id="ARBA00023136"/>
    </source>
</evidence>
<keyword evidence="4 8" id="KW-1133">Transmembrane helix</keyword>
<dbReference type="Pfam" id="PF04347">
    <property type="entry name" value="FliO"/>
    <property type="match status" value="1"/>
</dbReference>
<keyword evidence="6" id="KW-0175">Coiled coil</keyword>
<dbReference type="STRING" id="363870.NG54_02380"/>
<keyword evidence="5 8" id="KW-0472">Membrane</keyword>
<evidence type="ECO:0000256" key="3">
    <source>
        <dbReference type="ARBA" id="ARBA00022692"/>
    </source>
</evidence>
<organism evidence="10 11">
    <name type="scientific">Heyndrickxia ginsengihumi</name>
    <dbReference type="NCBI Taxonomy" id="363870"/>
    <lineage>
        <taxon>Bacteria</taxon>
        <taxon>Bacillati</taxon>
        <taxon>Bacillota</taxon>
        <taxon>Bacilli</taxon>
        <taxon>Bacillales</taxon>
        <taxon>Bacillaceae</taxon>
        <taxon>Heyndrickxia</taxon>
    </lineage>
</organism>
<accession>A0A0A6Y2K4</accession>
<evidence type="ECO:0000256" key="4">
    <source>
        <dbReference type="ARBA" id="ARBA00022989"/>
    </source>
</evidence>
<protein>
    <submittedName>
        <fullName evidence="10">Flagellar biosynthesis protein FliZ</fullName>
    </submittedName>
</protein>
<dbReference type="GO" id="GO:0016020">
    <property type="term" value="C:membrane"/>
    <property type="evidence" value="ECO:0007669"/>
    <property type="project" value="InterPro"/>
</dbReference>
<keyword evidence="9" id="KW-0732">Signal</keyword>
<dbReference type="Proteomes" id="UP000030588">
    <property type="component" value="Unassembled WGS sequence"/>
</dbReference>
<keyword evidence="10" id="KW-0969">Cilium</keyword>
<dbReference type="AlphaFoldDB" id="A0A0A6Y2K4"/>
<dbReference type="EMBL" id="JRUN01000004">
    <property type="protein sequence ID" value="KHD86512.1"/>
    <property type="molecule type" value="Genomic_DNA"/>
</dbReference>
<name>A0A0A6Y2K4_9BACI</name>
<keyword evidence="3 8" id="KW-0812">Transmembrane</keyword>
<feature type="region of interest" description="Disordered" evidence="7">
    <location>
        <begin position="46"/>
        <end position="65"/>
    </location>
</feature>